<gene>
    <name evidence="2" type="ORF">Q9L58_001168</name>
</gene>
<sequence>MAAFTVRLWPAGVANHTLSDIAAAFGLSRAETQLMFASQAATDGISALAAWKAKFTTTQAPSLALLTEKNRVPAGQQPLGKLPEYLSLLEAFVDGSRNLFALSPNNPILIEDIRDAHRILSCASRQATRAVKTTVKASPAPQRERSTSVKAPLASGKPPSTPLRRDLEVSPPRHRPRLQIPKQQPEPVINKRVDLHVIWDNPPSEIPPATAQKFLANIQLILQTWVDFERWIKSNYNIASSGLQTIQYLAHTMPSVKPFTRFDLTDFDLAEDSWELALSAASRMGLLMVLFKTKSVVPPVSEPESTTVPEVPTVGAGSMVDGDGEEDQDQDQDQDQNWVEIVREVRQRKRTREAPSCSLGPKDPVKVKTSTSASPGL</sequence>
<proteinExistence type="predicted"/>
<feature type="compositionally biased region" description="Polar residues" evidence="1">
    <location>
        <begin position="368"/>
        <end position="377"/>
    </location>
</feature>
<evidence type="ECO:0000256" key="1">
    <source>
        <dbReference type="SAM" id="MobiDB-lite"/>
    </source>
</evidence>
<evidence type="ECO:0000313" key="3">
    <source>
        <dbReference type="Proteomes" id="UP001447188"/>
    </source>
</evidence>
<keyword evidence="3" id="KW-1185">Reference proteome</keyword>
<name>A0ABR3GW78_9PEZI</name>
<accession>A0ABR3GW78</accession>
<protein>
    <submittedName>
        <fullName evidence="2">Uncharacterized protein</fullName>
    </submittedName>
</protein>
<organism evidence="2 3">
    <name type="scientific">Discina gigas</name>
    <dbReference type="NCBI Taxonomy" id="1032678"/>
    <lineage>
        <taxon>Eukaryota</taxon>
        <taxon>Fungi</taxon>
        <taxon>Dikarya</taxon>
        <taxon>Ascomycota</taxon>
        <taxon>Pezizomycotina</taxon>
        <taxon>Pezizomycetes</taxon>
        <taxon>Pezizales</taxon>
        <taxon>Discinaceae</taxon>
        <taxon>Discina</taxon>
    </lineage>
</organism>
<comment type="caution">
    <text evidence="2">The sequence shown here is derived from an EMBL/GenBank/DDBJ whole genome shotgun (WGS) entry which is preliminary data.</text>
</comment>
<evidence type="ECO:0000313" key="2">
    <source>
        <dbReference type="EMBL" id="KAL0639851.1"/>
    </source>
</evidence>
<feature type="compositionally biased region" description="Acidic residues" evidence="1">
    <location>
        <begin position="322"/>
        <end position="334"/>
    </location>
</feature>
<dbReference type="Proteomes" id="UP001447188">
    <property type="component" value="Unassembled WGS sequence"/>
</dbReference>
<feature type="region of interest" description="Disordered" evidence="1">
    <location>
        <begin position="299"/>
        <end position="377"/>
    </location>
</feature>
<dbReference type="EMBL" id="JBBBZM010000008">
    <property type="protein sequence ID" value="KAL0639851.1"/>
    <property type="molecule type" value="Genomic_DNA"/>
</dbReference>
<feature type="region of interest" description="Disordered" evidence="1">
    <location>
        <begin position="131"/>
        <end position="179"/>
    </location>
</feature>
<reference evidence="2 3" key="1">
    <citation type="submission" date="2024-02" db="EMBL/GenBank/DDBJ databases">
        <title>Discinaceae phylogenomics.</title>
        <authorList>
            <person name="Dirks A.C."/>
            <person name="James T.Y."/>
        </authorList>
    </citation>
    <scope>NUCLEOTIDE SEQUENCE [LARGE SCALE GENOMIC DNA]</scope>
    <source>
        <strain evidence="2 3">ACD0624</strain>
    </source>
</reference>